<evidence type="ECO:0000256" key="1">
    <source>
        <dbReference type="ARBA" id="ARBA00004976"/>
    </source>
</evidence>
<dbReference type="RefSeq" id="WP_052636049.1">
    <property type="nucleotide sequence ID" value="NZ_FSRH01000006.1"/>
</dbReference>
<name>A0A069RFH6_PEPLI</name>
<dbReference type="UniPathway" id="UPA00908">
    <property type="reaction ID" value="UER00884"/>
</dbReference>
<organism evidence="3 4">
    <name type="scientific">Peptoclostridium litorale DSM 5388</name>
    <dbReference type="NCBI Taxonomy" id="1121324"/>
    <lineage>
        <taxon>Bacteria</taxon>
        <taxon>Bacillati</taxon>
        <taxon>Bacillota</taxon>
        <taxon>Clostridia</taxon>
        <taxon>Peptostreptococcales</taxon>
        <taxon>Peptoclostridiaceae</taxon>
        <taxon>Peptoclostridium</taxon>
    </lineage>
</organism>
<dbReference type="SUPFAM" id="SSF81301">
    <property type="entry name" value="Nucleotidyltransferase"/>
    <property type="match status" value="1"/>
</dbReference>
<evidence type="ECO:0000313" key="3">
    <source>
        <dbReference type="EMBL" id="KDR95538.1"/>
    </source>
</evidence>
<dbReference type="PANTHER" id="PTHR41773">
    <property type="entry name" value="GTP PYROPHOSPHATASE-RELATED"/>
    <property type="match status" value="1"/>
</dbReference>
<proteinExistence type="predicted"/>
<dbReference type="STRING" id="1121324.CLIT_10c02650"/>
<evidence type="ECO:0000259" key="2">
    <source>
        <dbReference type="SMART" id="SM00954"/>
    </source>
</evidence>
<dbReference type="InterPro" id="IPR007685">
    <property type="entry name" value="RelA_SpoT"/>
</dbReference>
<accession>A0A069RFH6</accession>
<dbReference type="CDD" id="cd05399">
    <property type="entry name" value="NT_Rel-Spo_like"/>
    <property type="match status" value="1"/>
</dbReference>
<comment type="caution">
    <text evidence="3">The sequence shown here is derived from an EMBL/GenBank/DDBJ whole genome shotgun (WGS) entry which is preliminary data.</text>
</comment>
<evidence type="ECO:0000313" key="4">
    <source>
        <dbReference type="Proteomes" id="UP000027946"/>
    </source>
</evidence>
<dbReference type="Gene3D" id="3.30.460.10">
    <property type="entry name" value="Beta Polymerase, domain 2"/>
    <property type="match status" value="1"/>
</dbReference>
<dbReference type="eggNOG" id="COG2357">
    <property type="taxonomic scope" value="Bacteria"/>
</dbReference>
<dbReference type="EMBL" id="JJMM01000010">
    <property type="protein sequence ID" value="KDR95538.1"/>
    <property type="molecule type" value="Genomic_DNA"/>
</dbReference>
<dbReference type="InterPro" id="IPR043519">
    <property type="entry name" value="NT_sf"/>
</dbReference>
<dbReference type="AlphaFoldDB" id="A0A069RFH6"/>
<dbReference type="SMART" id="SM00954">
    <property type="entry name" value="RelA_SpoT"/>
    <property type="match status" value="1"/>
</dbReference>
<dbReference type="PANTHER" id="PTHR41773:SF1">
    <property type="entry name" value="RELA_SPOT DOMAIN-CONTAINING PROTEIN"/>
    <property type="match status" value="1"/>
</dbReference>
<feature type="domain" description="RelA/SpoT" evidence="2">
    <location>
        <begin position="63"/>
        <end position="204"/>
    </location>
</feature>
<protein>
    <submittedName>
        <fullName evidence="3">RelA/SpoT domain-containing protein</fullName>
    </submittedName>
</protein>
<dbReference type="Proteomes" id="UP000027946">
    <property type="component" value="Unassembled WGS sequence"/>
</dbReference>
<comment type="pathway">
    <text evidence="1">Purine metabolism; ppGpp biosynthesis; ppGpp from GTP: step 1/2.</text>
</comment>
<dbReference type="OrthoDB" id="9801824at2"/>
<dbReference type="Pfam" id="PF04607">
    <property type="entry name" value="RelA_SpoT"/>
    <property type="match status" value="1"/>
</dbReference>
<dbReference type="GO" id="GO:0015970">
    <property type="term" value="P:guanosine tetraphosphate biosynthetic process"/>
    <property type="evidence" value="ECO:0007669"/>
    <property type="project" value="UniProtKB-UniPathway"/>
</dbReference>
<reference evidence="3 4" key="1">
    <citation type="submission" date="2014-03" db="EMBL/GenBank/DDBJ databases">
        <title>Genome sequence of Clostridium litorale W6, DSM 5388.</title>
        <authorList>
            <person name="Poehlein A."/>
            <person name="Jagirdar A."/>
            <person name="Khonsari B."/>
            <person name="Chibani C.M."/>
            <person name="Gutierrez Gutierrez D.A."/>
            <person name="Davydova E."/>
            <person name="Alghaithi H.S."/>
            <person name="Nair K.P."/>
            <person name="Dhamotharan K."/>
            <person name="Chandran L."/>
            <person name="G W."/>
            <person name="Daniel R."/>
        </authorList>
    </citation>
    <scope>NUCLEOTIDE SEQUENCE [LARGE SCALE GENOMIC DNA]</scope>
    <source>
        <strain evidence="3 4">W6</strain>
    </source>
</reference>
<gene>
    <name evidence="3" type="ORF">CLIT_10c02650</name>
</gene>
<sequence>MDMNLFLKKYNITDETFLQCGLSWEELMSIYKDYICKISELEYTAEYLASILRKVPNIHSVKFRVKDPEHLIEKIIRKKIKRPHMSIDASNYPNLMTDLIGTRVIHLFKEDWEAIDKFIRSRWHLAEKPQANFKKGDMGVPFENFISKGFDIRYREFGYRSIHYLVKIETGGIPLIAEIQLRTIFEEAWSEIDHHIRYPYNTENPIISNYLKILNQLSSTADDMASFLKVFEKDLKK</sequence>
<keyword evidence="4" id="KW-1185">Reference proteome</keyword>